<dbReference type="PROSITE" id="PS51257">
    <property type="entry name" value="PROKAR_LIPOPROTEIN"/>
    <property type="match status" value="1"/>
</dbReference>
<evidence type="ECO:0000256" key="1">
    <source>
        <dbReference type="SAM" id="SignalP"/>
    </source>
</evidence>
<evidence type="ECO:0000313" key="3">
    <source>
        <dbReference type="Proteomes" id="UP000323221"/>
    </source>
</evidence>
<proteinExistence type="predicted"/>
<sequence>MRRTALRAAALIAASLVLVGCASGDPEAPAEAQGPNGYELAATLDDGSELWSDRSPESGLTDLILETPEGRMIHSCLGSGPLMCWDDPLEPAMLLVIGPPEGTAATLSWYGESLPLTAGEREADDAPSVFALVLPDYEANDQGWRLEVTDAAGAVVMTS</sequence>
<keyword evidence="1" id="KW-0732">Signal</keyword>
<name>A0A5M8Q3S6_9MICO</name>
<gene>
    <name evidence="2" type="ORF">FQ330_12475</name>
</gene>
<dbReference type="EMBL" id="VOIR01000018">
    <property type="protein sequence ID" value="KAA6430535.1"/>
    <property type="molecule type" value="Genomic_DNA"/>
</dbReference>
<feature type="signal peptide" evidence="1">
    <location>
        <begin position="1"/>
        <end position="24"/>
    </location>
</feature>
<organism evidence="2 3">
    <name type="scientific">Agrococcus sediminis</name>
    <dbReference type="NCBI Taxonomy" id="2599924"/>
    <lineage>
        <taxon>Bacteria</taxon>
        <taxon>Bacillati</taxon>
        <taxon>Actinomycetota</taxon>
        <taxon>Actinomycetes</taxon>
        <taxon>Micrococcales</taxon>
        <taxon>Microbacteriaceae</taxon>
        <taxon>Agrococcus</taxon>
    </lineage>
</organism>
<feature type="chain" id="PRO_5024362082" description="Lipoprotein" evidence="1">
    <location>
        <begin position="25"/>
        <end position="159"/>
    </location>
</feature>
<reference evidence="2 3" key="1">
    <citation type="submission" date="2019-08" db="EMBL/GenBank/DDBJ databases">
        <title>Agrococcus lahaulensis sp. nov., isolated from a cold desert of the Indian Himalayas.</title>
        <authorList>
            <person name="Qu J.H."/>
        </authorList>
    </citation>
    <scope>NUCLEOTIDE SEQUENCE [LARGE SCALE GENOMIC DNA]</scope>
    <source>
        <strain evidence="2 3">NS18</strain>
    </source>
</reference>
<protein>
    <recommendedName>
        <fullName evidence="4">Lipoprotein</fullName>
    </recommendedName>
</protein>
<comment type="caution">
    <text evidence="2">The sequence shown here is derived from an EMBL/GenBank/DDBJ whole genome shotgun (WGS) entry which is preliminary data.</text>
</comment>
<dbReference type="OrthoDB" id="5124890at2"/>
<evidence type="ECO:0008006" key="4">
    <source>
        <dbReference type="Google" id="ProtNLM"/>
    </source>
</evidence>
<keyword evidence="3" id="KW-1185">Reference proteome</keyword>
<dbReference type="RefSeq" id="WP_146358002.1">
    <property type="nucleotide sequence ID" value="NZ_VOIR01000018.1"/>
</dbReference>
<evidence type="ECO:0000313" key="2">
    <source>
        <dbReference type="EMBL" id="KAA6430535.1"/>
    </source>
</evidence>
<accession>A0A5M8Q3S6</accession>
<dbReference type="AlphaFoldDB" id="A0A5M8Q3S6"/>
<dbReference type="Proteomes" id="UP000323221">
    <property type="component" value="Unassembled WGS sequence"/>
</dbReference>